<keyword evidence="2" id="KW-1185">Reference proteome</keyword>
<accession>A0ABQ0CYW1</accession>
<comment type="caution">
    <text evidence="1">The sequence shown here is derived from an EMBL/GenBank/DDBJ whole genome shotgun (WGS) entry which is preliminary data.</text>
</comment>
<dbReference type="Proteomes" id="UP001562357">
    <property type="component" value="Unassembled WGS sequence"/>
</dbReference>
<protein>
    <submittedName>
        <fullName evidence="1">Uncharacterized protein</fullName>
    </submittedName>
</protein>
<evidence type="ECO:0000313" key="1">
    <source>
        <dbReference type="EMBL" id="GAB0138487.1"/>
    </source>
</evidence>
<gene>
    <name evidence="1" type="primary">g6722</name>
    <name evidence="1" type="ORF">EsDP_00006722</name>
</gene>
<sequence length="435" mass="48407">MANVNQALSIFTHTFAESHDCPLCGSKISLAALNHRGEGWKAVVQELKHPSPSEPRVRQPLVQPGFCSQTFDGQEARVVHSACWKVVARLWGENTFTVAELDGFLDCARDVAPFLPDIPFKESPDQLDITIDHRLDPSDLDHRPSDSTQDRDVLWWEEVQAGVKQEHLTPPSLVGISNHQLPDRLRDFVAHTLRNASEVRRSSDPNSRFWVEVISMLANSPAAQFAKDEPDRPSRIAQAMRNLRLGGICRFPHATNFDVVRANALTILVTLIPIPLEDLVATDSKDGKRAKLERPRDIPLASITSETPFRLNFYTIRRQCLVESIKDRSVMVGMKYLRFIEFDKTPATETDLVPCITSLSGIRLIRDGIGVIAVHAKDGPNWLGIWQQDGSTHLTTLMAVKAATAEWTPGVIIPGNLTVTADVSLPLICIHILDP</sequence>
<proteinExistence type="predicted"/>
<name>A0ABQ0CYW1_9HYPO</name>
<organism evidence="1 2">
    <name type="scientific">Epichloe bromicola</name>
    <dbReference type="NCBI Taxonomy" id="79588"/>
    <lineage>
        <taxon>Eukaryota</taxon>
        <taxon>Fungi</taxon>
        <taxon>Dikarya</taxon>
        <taxon>Ascomycota</taxon>
        <taxon>Pezizomycotina</taxon>
        <taxon>Sordariomycetes</taxon>
        <taxon>Hypocreomycetidae</taxon>
        <taxon>Hypocreales</taxon>
        <taxon>Clavicipitaceae</taxon>
        <taxon>Epichloe</taxon>
    </lineage>
</organism>
<reference evidence="2" key="1">
    <citation type="submission" date="2024-06" db="EMBL/GenBank/DDBJ databases">
        <title>Draft Genome Sequences of Epichloe bromicola Strains Isolated from Elymus ciliaris.</title>
        <authorList>
            <consortium name="Epichloe bromicola genome sequencing consortium"/>
            <person name="Miura A."/>
            <person name="Imano S."/>
            <person name="Ashida A."/>
            <person name="Sato I."/>
            <person name="Chiba S."/>
            <person name="Tanaka A."/>
            <person name="Camagna M."/>
            <person name="Takemoto D."/>
        </authorList>
    </citation>
    <scope>NUCLEOTIDE SEQUENCE [LARGE SCALE GENOMIC DNA]</scope>
    <source>
        <strain evidence="2">DP</strain>
    </source>
</reference>
<dbReference type="EMBL" id="BAAFGZ010000424">
    <property type="protein sequence ID" value="GAB0138487.1"/>
    <property type="molecule type" value="Genomic_DNA"/>
</dbReference>
<evidence type="ECO:0000313" key="2">
    <source>
        <dbReference type="Proteomes" id="UP001562357"/>
    </source>
</evidence>